<feature type="transmembrane region" description="Helical" evidence="6">
    <location>
        <begin position="431"/>
        <end position="451"/>
    </location>
</feature>
<dbReference type="OrthoDB" id="4491390at2759"/>
<dbReference type="GeneID" id="28741517"/>
<evidence type="ECO:0000256" key="6">
    <source>
        <dbReference type="SAM" id="Phobius"/>
    </source>
</evidence>
<organism evidence="8 9">
    <name type="scientific">Cyphellophora attinorum</name>
    <dbReference type="NCBI Taxonomy" id="1664694"/>
    <lineage>
        <taxon>Eukaryota</taxon>
        <taxon>Fungi</taxon>
        <taxon>Dikarya</taxon>
        <taxon>Ascomycota</taxon>
        <taxon>Pezizomycotina</taxon>
        <taxon>Eurotiomycetes</taxon>
        <taxon>Chaetothyriomycetidae</taxon>
        <taxon>Chaetothyriales</taxon>
        <taxon>Cyphellophoraceae</taxon>
        <taxon>Cyphellophora</taxon>
    </lineage>
</organism>
<keyword evidence="6" id="KW-0472">Membrane</keyword>
<dbReference type="PANTHER" id="PTHR38111">
    <property type="entry name" value="ZN(2)-C6 FUNGAL-TYPE DOMAIN-CONTAINING PROTEIN-RELATED"/>
    <property type="match status" value="1"/>
</dbReference>
<evidence type="ECO:0000256" key="4">
    <source>
        <dbReference type="ARBA" id="ARBA00023242"/>
    </source>
</evidence>
<keyword evidence="6" id="KW-0812">Transmembrane</keyword>
<dbReference type="EMBL" id="LFJN01000009">
    <property type="protein sequence ID" value="KPI41419.1"/>
    <property type="molecule type" value="Genomic_DNA"/>
</dbReference>
<evidence type="ECO:0000256" key="1">
    <source>
        <dbReference type="ARBA" id="ARBA00023015"/>
    </source>
</evidence>
<dbReference type="GO" id="GO:0003677">
    <property type="term" value="F:DNA binding"/>
    <property type="evidence" value="ECO:0007669"/>
    <property type="project" value="UniProtKB-KW"/>
</dbReference>
<name>A0A0N0NNI6_9EURO</name>
<dbReference type="Pfam" id="PF00172">
    <property type="entry name" value="Zn_clus"/>
    <property type="match status" value="1"/>
</dbReference>
<evidence type="ECO:0000256" key="2">
    <source>
        <dbReference type="ARBA" id="ARBA00023125"/>
    </source>
</evidence>
<evidence type="ECO:0000313" key="8">
    <source>
        <dbReference type="EMBL" id="KPI41419.1"/>
    </source>
</evidence>
<protein>
    <recommendedName>
        <fullName evidence="7">Zn(2)-C6 fungal-type domain-containing protein</fullName>
    </recommendedName>
</protein>
<keyword evidence="4" id="KW-0539">Nucleus</keyword>
<dbReference type="RefSeq" id="XP_018001382.1">
    <property type="nucleotide sequence ID" value="XM_018149637.1"/>
</dbReference>
<reference evidence="8 9" key="1">
    <citation type="submission" date="2015-06" db="EMBL/GenBank/DDBJ databases">
        <title>Draft genome of the ant-associated black yeast Phialophora attae CBS 131958.</title>
        <authorList>
            <person name="Moreno L.F."/>
            <person name="Stielow B.J."/>
            <person name="de Hoog S."/>
            <person name="Vicente V.A."/>
            <person name="Weiss V.A."/>
            <person name="de Vries M."/>
            <person name="Cruz L.M."/>
            <person name="Souza E.M."/>
        </authorList>
    </citation>
    <scope>NUCLEOTIDE SEQUENCE [LARGE SCALE GENOMIC DNA]</scope>
    <source>
        <strain evidence="8 9">CBS 131958</strain>
    </source>
</reference>
<dbReference type="STRING" id="1664694.A0A0N0NNI6"/>
<keyword evidence="3" id="KW-0804">Transcription</keyword>
<dbReference type="CDD" id="cd00067">
    <property type="entry name" value="GAL4"/>
    <property type="match status" value="1"/>
</dbReference>
<keyword evidence="2" id="KW-0238">DNA-binding</keyword>
<dbReference type="InterPro" id="IPR053178">
    <property type="entry name" value="Osmoadaptation_assoc"/>
</dbReference>
<evidence type="ECO:0000313" key="9">
    <source>
        <dbReference type="Proteomes" id="UP000038010"/>
    </source>
</evidence>
<dbReference type="Proteomes" id="UP000038010">
    <property type="component" value="Unassembled WGS sequence"/>
</dbReference>
<dbReference type="InterPro" id="IPR036864">
    <property type="entry name" value="Zn2-C6_fun-type_DNA-bd_sf"/>
</dbReference>
<accession>A0A0N0NNI6</accession>
<evidence type="ECO:0000256" key="3">
    <source>
        <dbReference type="ARBA" id="ARBA00023163"/>
    </source>
</evidence>
<evidence type="ECO:0000259" key="7">
    <source>
        <dbReference type="PROSITE" id="PS50048"/>
    </source>
</evidence>
<dbReference type="InterPro" id="IPR001138">
    <property type="entry name" value="Zn2Cys6_DnaBD"/>
</dbReference>
<dbReference type="PROSITE" id="PS50048">
    <property type="entry name" value="ZN2_CY6_FUNGAL_2"/>
    <property type="match status" value="1"/>
</dbReference>
<keyword evidence="6" id="KW-1133">Transmembrane helix</keyword>
<keyword evidence="9" id="KW-1185">Reference proteome</keyword>
<feature type="region of interest" description="Disordered" evidence="5">
    <location>
        <begin position="55"/>
        <end position="90"/>
    </location>
</feature>
<dbReference type="PANTHER" id="PTHR38111:SF11">
    <property type="entry name" value="TRANSCRIPTION FACTOR DOMAIN-CONTAINING PROTEIN-RELATED"/>
    <property type="match status" value="1"/>
</dbReference>
<dbReference type="PROSITE" id="PS00463">
    <property type="entry name" value="ZN2_CY6_FUNGAL_1"/>
    <property type="match status" value="1"/>
</dbReference>
<proteinExistence type="predicted"/>
<dbReference type="AlphaFoldDB" id="A0A0N0NNI6"/>
<dbReference type="SUPFAM" id="SSF57701">
    <property type="entry name" value="Zn2/Cys6 DNA-binding domain"/>
    <property type="match status" value="1"/>
</dbReference>
<dbReference type="GO" id="GO:0008270">
    <property type="term" value="F:zinc ion binding"/>
    <property type="evidence" value="ECO:0007669"/>
    <property type="project" value="InterPro"/>
</dbReference>
<comment type="caution">
    <text evidence="8">The sequence shown here is derived from an EMBL/GenBank/DDBJ whole genome shotgun (WGS) entry which is preliminary data.</text>
</comment>
<dbReference type="VEuPathDB" id="FungiDB:AB675_9127"/>
<dbReference type="InterPro" id="IPR021858">
    <property type="entry name" value="Fun_TF"/>
</dbReference>
<sequence>MVGVAGRSKACGTCKARRIKCSLERPQCANCIKSNRFCSGYQRERVFFVNQIRHPGTFHQQKQPDSSKASPSDGSYDDNEPASLPVEPAPLAKCNSPFWKRKQKPTQHRKVHFSPRSLTVSSPTSISALPSHRQQLLALYLDTTFPCPANYGPAPLPWINHLALLSYYPPCLASAIDALTLSHLSRLAQDRAGTLEHVSGTTLAHAHDGMVFRQQSLSAYTTGLWHLQRALWSPAEMYEDTTLAACLVLALYELLECPAGSRVGYLAHQNGAARLVQLRGPAAHREAFAHSLFVAFRNGGILRALEQHEAGCFLAEKEWCTIPWEGSEGYRKGKGEEIWDFIALTPDVLAQTDVMQRAKPVRSLCIALSVLEYCWKTEAELEMWLEGLKEAHGGVLFWPVLVDEEHRDKEYADLFPVKFEFLNLSVAITLMSYWSLLVVVYNGMFLLYQVLQTLPVDRKAVKSLGNRAPPALLKGIAVDCPPNCPCGGEPGVECLVRFDISTLPPLEHRADFMTPVRNICQSVQYCSRPEMKSLGWSCVITPLGIAVDVIKNFPWWQREMKWMLGVLKGKAIALPYLKNLWWTQDHQGSTESSGEFDDLGWSSIIATAARA</sequence>
<dbReference type="SMART" id="SM00066">
    <property type="entry name" value="GAL4"/>
    <property type="match status" value="1"/>
</dbReference>
<dbReference type="Gene3D" id="4.10.240.10">
    <property type="entry name" value="Zn(2)-C6 fungal-type DNA-binding domain"/>
    <property type="match status" value="1"/>
</dbReference>
<feature type="domain" description="Zn(2)-C6 fungal-type" evidence="7">
    <location>
        <begin position="10"/>
        <end position="39"/>
    </location>
</feature>
<dbReference type="GO" id="GO:0000981">
    <property type="term" value="F:DNA-binding transcription factor activity, RNA polymerase II-specific"/>
    <property type="evidence" value="ECO:0007669"/>
    <property type="project" value="InterPro"/>
</dbReference>
<keyword evidence="1" id="KW-0805">Transcription regulation</keyword>
<evidence type="ECO:0000256" key="5">
    <source>
        <dbReference type="SAM" id="MobiDB-lite"/>
    </source>
</evidence>
<feature type="compositionally biased region" description="Polar residues" evidence="5">
    <location>
        <begin position="58"/>
        <end position="73"/>
    </location>
</feature>
<dbReference type="Pfam" id="PF11951">
    <property type="entry name" value="Fungal_trans_2"/>
    <property type="match status" value="1"/>
</dbReference>
<gene>
    <name evidence="8" type="ORF">AB675_9127</name>
</gene>